<comment type="caution">
    <text evidence="7">The sequence shown here is derived from an EMBL/GenBank/DDBJ whole genome shotgun (WGS) entry which is preliminary data.</text>
</comment>
<evidence type="ECO:0000256" key="5">
    <source>
        <dbReference type="SAM" id="Phobius"/>
    </source>
</evidence>
<evidence type="ECO:0000256" key="2">
    <source>
        <dbReference type="ARBA" id="ARBA00022723"/>
    </source>
</evidence>
<dbReference type="InterPro" id="IPR036909">
    <property type="entry name" value="Cyt_c-like_dom_sf"/>
</dbReference>
<organism evidence="7 8">
    <name type="scientific">Algoriphagus sediminis</name>
    <dbReference type="NCBI Taxonomy" id="3057113"/>
    <lineage>
        <taxon>Bacteria</taxon>
        <taxon>Pseudomonadati</taxon>
        <taxon>Bacteroidota</taxon>
        <taxon>Cytophagia</taxon>
        <taxon>Cytophagales</taxon>
        <taxon>Cyclobacteriaceae</taxon>
        <taxon>Algoriphagus</taxon>
    </lineage>
</organism>
<keyword evidence="3 4" id="KW-0408">Iron</keyword>
<reference evidence="7" key="1">
    <citation type="submission" date="2023-06" db="EMBL/GenBank/DDBJ databases">
        <title>Robiginitalea aurantiacus sp. nov. and Algoriphagus sediminis sp. nov., isolated from coastal sediment.</title>
        <authorList>
            <person name="Zhou Z.Y."/>
            <person name="An J."/>
            <person name="Jia Y.W."/>
            <person name="Du Z.J."/>
        </authorList>
    </citation>
    <scope>NUCLEOTIDE SEQUENCE</scope>
    <source>
        <strain evidence="7">C2-7</strain>
    </source>
</reference>
<dbReference type="InterPro" id="IPR009056">
    <property type="entry name" value="Cyt_c-like_dom"/>
</dbReference>
<keyword evidence="5" id="KW-0472">Membrane</keyword>
<dbReference type="EMBL" id="JAUEPH010000002">
    <property type="protein sequence ID" value="MDN3203299.1"/>
    <property type="molecule type" value="Genomic_DNA"/>
</dbReference>
<dbReference type="PANTHER" id="PTHR35008:SF9">
    <property type="entry name" value="CYTOCHROME C DOMAIN-CONTAINING PROTEIN"/>
    <property type="match status" value="1"/>
</dbReference>
<evidence type="ECO:0000259" key="6">
    <source>
        <dbReference type="PROSITE" id="PS51007"/>
    </source>
</evidence>
<evidence type="ECO:0000256" key="4">
    <source>
        <dbReference type="PROSITE-ProRule" id="PRU00433"/>
    </source>
</evidence>
<name>A0ABT7Y9V8_9BACT</name>
<dbReference type="Pfam" id="PF00034">
    <property type="entry name" value="Cytochrom_C"/>
    <property type="match status" value="1"/>
</dbReference>
<dbReference type="InterPro" id="IPR051459">
    <property type="entry name" value="Cytochrome_c-type_DH"/>
</dbReference>
<dbReference type="PROSITE" id="PS51007">
    <property type="entry name" value="CYTC"/>
    <property type="match status" value="1"/>
</dbReference>
<evidence type="ECO:0000313" key="7">
    <source>
        <dbReference type="EMBL" id="MDN3203299.1"/>
    </source>
</evidence>
<evidence type="ECO:0000256" key="3">
    <source>
        <dbReference type="ARBA" id="ARBA00023004"/>
    </source>
</evidence>
<keyword evidence="5" id="KW-1133">Transmembrane helix</keyword>
<keyword evidence="2 4" id="KW-0479">Metal-binding</keyword>
<dbReference type="PANTHER" id="PTHR35008">
    <property type="entry name" value="BLL4482 PROTEIN-RELATED"/>
    <property type="match status" value="1"/>
</dbReference>
<dbReference type="Pfam" id="PF21342">
    <property type="entry name" value="SoxA-TsdA_cyt-c"/>
    <property type="match status" value="1"/>
</dbReference>
<dbReference type="Proteomes" id="UP001171916">
    <property type="component" value="Unassembled WGS sequence"/>
</dbReference>
<feature type="domain" description="Cytochrome c" evidence="6">
    <location>
        <begin position="213"/>
        <end position="303"/>
    </location>
</feature>
<gene>
    <name evidence="7" type="ORF">QVH07_04035</name>
</gene>
<keyword evidence="5" id="KW-0812">Transmembrane</keyword>
<keyword evidence="8" id="KW-1185">Reference proteome</keyword>
<keyword evidence="1 4" id="KW-0349">Heme</keyword>
<dbReference type="SUPFAM" id="SSF46626">
    <property type="entry name" value="Cytochrome c"/>
    <property type="match status" value="2"/>
</dbReference>
<sequence>MNKPSDSILQLIVLMISLLVLTVGLTLVAGVTVFLSMSDYDFSEFIEEENIPLTEIPAVVVSKALADPSEMWLPPEWSTVDNEPNADEIKYGKDLLANTADYLGPQGKVLQISNGLNCQNCHLDAGRIPLGNNFGGVASMYPKIRNRSGEMEDIPKRINDCFERSLNGDKLDVNGKEMKAMLAYMTWLGKDVPKGVKPNGAGLYSVPLLDRAADPVKGKIVYDNQCKSCHMEDGQGMLAMDGRTYVYPPLWGEHSYNDKAGLYRMSRFAGYVKANMPFGVTYENPILTDEEAWDVAAYVNSLERPTKNMSGDWPDISKKPMDHPFGPYADSFSEEEHKYGPYQAIIKAKEQQ</sequence>
<dbReference type="RefSeq" id="WP_289998863.1">
    <property type="nucleotide sequence ID" value="NZ_JAUEPH010000002.1"/>
</dbReference>
<protein>
    <submittedName>
        <fullName evidence="7">C-type cytochrome</fullName>
    </submittedName>
</protein>
<proteinExistence type="predicted"/>
<feature type="transmembrane region" description="Helical" evidence="5">
    <location>
        <begin position="12"/>
        <end position="35"/>
    </location>
</feature>
<accession>A0ABT7Y9V8</accession>
<dbReference type="Gene3D" id="1.10.760.10">
    <property type="entry name" value="Cytochrome c-like domain"/>
    <property type="match status" value="2"/>
</dbReference>
<evidence type="ECO:0000256" key="1">
    <source>
        <dbReference type="ARBA" id="ARBA00022617"/>
    </source>
</evidence>
<evidence type="ECO:0000313" key="8">
    <source>
        <dbReference type="Proteomes" id="UP001171916"/>
    </source>
</evidence>